<gene>
    <name evidence="1" type="ORF">vBDshSR5C_2</name>
</gene>
<evidence type="ECO:0000313" key="1">
    <source>
        <dbReference type="EMBL" id="ARB06056.1"/>
    </source>
</evidence>
<keyword evidence="2" id="KW-1185">Reference proteome</keyword>
<protein>
    <submittedName>
        <fullName evidence="1">Uncharacterized protein</fullName>
    </submittedName>
</protein>
<name>A0A1V0DY14_9CAUD</name>
<reference evidence="1 2" key="1">
    <citation type="submission" date="2017-02" db="EMBL/GenBank/DDBJ databases">
        <title>A novel roseosiphophage isolated from the oligotrophic South China Sea.</title>
        <authorList>
            <person name="Yang Y."/>
            <person name="Cai L."/>
            <person name="Zhang R."/>
        </authorList>
    </citation>
    <scope>NUCLEOTIDE SEQUENCE [LARGE SCALE GENOMIC DNA]</scope>
</reference>
<proteinExistence type="predicted"/>
<accession>A0A1V0DY14</accession>
<sequence>MGMKRYTVTHDGTAEPISPLLEDMRVAHGIAASMGDDFNVTTWIGHFGLPSVAVVMRELDGHERVETICLYTAQANKLARQYNDERPGSYVVRNIVLNCQYPHGGDDL</sequence>
<dbReference type="Proteomes" id="UP000224401">
    <property type="component" value="Segment"/>
</dbReference>
<evidence type="ECO:0000313" key="2">
    <source>
        <dbReference type="Proteomes" id="UP000224401"/>
    </source>
</evidence>
<dbReference type="EMBL" id="KY606587">
    <property type="protein sequence ID" value="ARB06056.1"/>
    <property type="molecule type" value="Genomic_DNA"/>
</dbReference>
<organism evidence="1 2">
    <name type="scientific">Dinoroseobacter phage vB_DshS-R5C</name>
    <dbReference type="NCBI Taxonomy" id="1965368"/>
    <lineage>
        <taxon>Viruses</taxon>
        <taxon>Duplodnaviria</taxon>
        <taxon>Heunggongvirae</taxon>
        <taxon>Uroviricota</taxon>
        <taxon>Caudoviricetes</taxon>
        <taxon>Nanhaivirus</taxon>
        <taxon>Nanhaivirus D5C</taxon>
    </lineage>
</organism>